<dbReference type="GeneID" id="59332295"/>
<evidence type="ECO:0000256" key="1">
    <source>
        <dbReference type="SAM" id="SignalP"/>
    </source>
</evidence>
<organism evidence="2 3">
    <name type="scientific">Letharia lupina</name>
    <dbReference type="NCBI Taxonomy" id="560253"/>
    <lineage>
        <taxon>Eukaryota</taxon>
        <taxon>Fungi</taxon>
        <taxon>Dikarya</taxon>
        <taxon>Ascomycota</taxon>
        <taxon>Pezizomycotina</taxon>
        <taxon>Lecanoromycetes</taxon>
        <taxon>OSLEUM clade</taxon>
        <taxon>Lecanoromycetidae</taxon>
        <taxon>Lecanorales</taxon>
        <taxon>Lecanorineae</taxon>
        <taxon>Parmeliaceae</taxon>
        <taxon>Letharia</taxon>
    </lineage>
</organism>
<evidence type="ECO:0000313" key="2">
    <source>
        <dbReference type="EMBL" id="KAF6220059.1"/>
    </source>
</evidence>
<gene>
    <name evidence="2" type="ORF">HO133_003884</name>
</gene>
<keyword evidence="1" id="KW-0732">Signal</keyword>
<dbReference type="EMBL" id="JACCJB010000018">
    <property type="protein sequence ID" value="KAF6220059.1"/>
    <property type="molecule type" value="Genomic_DNA"/>
</dbReference>
<protein>
    <submittedName>
        <fullName evidence="2">Uncharacterized protein</fullName>
    </submittedName>
</protein>
<sequence length="317" mass="34254">MPGISSLVVLLAHCVIVALALFIPLQLPANVNIPSLGLPVNATDLKGQPAVPGFDAVLSWVPRVSINPEDAYLCAIDFMYGLASSGWDEIIPSGYEASSKDVNGIIIAYGSLAHPEDKNQLQNKHLVLGLLKTMNTLASRKSFCITRAVLYMYNKPVGQLAIARQVSPTLTEINGTNFSLGNLDPMTNSMASRNLTVVRDIVDPEDSNFVISFEILEDSIPCQSLLNAAVNGLAISAPAKNDDVCTEFAGVSSGGEVTYMIQRNSPGTTRFLLTYNLVRRSLKLLPARMYKDDLCGEVKFDFIYGDEELGGGTMFLS</sequence>
<reference evidence="2 3" key="1">
    <citation type="journal article" date="2020" name="Genomics">
        <title>Complete, high-quality genomes from long-read metagenomic sequencing of two wolf lichen thalli reveals enigmatic genome architecture.</title>
        <authorList>
            <person name="McKenzie S.K."/>
            <person name="Walston R.F."/>
            <person name="Allen J.L."/>
        </authorList>
    </citation>
    <scope>NUCLEOTIDE SEQUENCE [LARGE SCALE GENOMIC DNA]</scope>
    <source>
        <strain evidence="2">WasteWater1</strain>
    </source>
</reference>
<comment type="caution">
    <text evidence="2">The sequence shown here is derived from an EMBL/GenBank/DDBJ whole genome shotgun (WGS) entry which is preliminary data.</text>
</comment>
<dbReference type="AlphaFoldDB" id="A0A8H6CB76"/>
<accession>A0A8H6CB76</accession>
<feature type="chain" id="PRO_5034819741" evidence="1">
    <location>
        <begin position="21"/>
        <end position="317"/>
    </location>
</feature>
<keyword evidence="3" id="KW-1185">Reference proteome</keyword>
<dbReference type="RefSeq" id="XP_037149494.1">
    <property type="nucleotide sequence ID" value="XM_037294806.1"/>
</dbReference>
<evidence type="ECO:0000313" key="3">
    <source>
        <dbReference type="Proteomes" id="UP000593566"/>
    </source>
</evidence>
<feature type="signal peptide" evidence="1">
    <location>
        <begin position="1"/>
        <end position="20"/>
    </location>
</feature>
<dbReference type="Proteomes" id="UP000593566">
    <property type="component" value="Unassembled WGS sequence"/>
</dbReference>
<name>A0A8H6CB76_9LECA</name>
<proteinExistence type="predicted"/>